<evidence type="ECO:0000313" key="19">
    <source>
        <dbReference type="EnsemblPlants" id="Zm00001eb094990_P002"/>
    </source>
</evidence>
<name>B4FM57_MAIZE</name>
<organism evidence="15">
    <name type="scientific">Zea mays</name>
    <name type="common">Maize</name>
    <dbReference type="NCBI Taxonomy" id="4577"/>
    <lineage>
        <taxon>Eukaryota</taxon>
        <taxon>Viridiplantae</taxon>
        <taxon>Streptophyta</taxon>
        <taxon>Embryophyta</taxon>
        <taxon>Tracheophyta</taxon>
        <taxon>Spermatophyta</taxon>
        <taxon>Magnoliopsida</taxon>
        <taxon>Liliopsida</taxon>
        <taxon>Poales</taxon>
        <taxon>Poaceae</taxon>
        <taxon>PACMAD clade</taxon>
        <taxon>Panicoideae</taxon>
        <taxon>Andropogonodae</taxon>
        <taxon>Andropogoneae</taxon>
        <taxon>Tripsacinae</taxon>
        <taxon>Zea</taxon>
    </lineage>
</organism>
<evidence type="ECO:0007829" key="21">
    <source>
        <dbReference type="PeptideAtlas" id="B4FM57"/>
    </source>
</evidence>
<comment type="subcellular location">
    <subcellularLocation>
        <location evidence="2 12">Nucleus</location>
    </subcellularLocation>
</comment>
<dbReference type="EMBL" id="KJ728341">
    <property type="protein sequence ID" value="AIB05832.1"/>
    <property type="molecule type" value="mRNA"/>
</dbReference>
<dbReference type="InterPro" id="IPR001965">
    <property type="entry name" value="Znf_PHD"/>
</dbReference>
<keyword evidence="10 12" id="KW-0539">Nucleus</keyword>
<dbReference type="SUPFAM" id="SSF57903">
    <property type="entry name" value="FYVE/PHD zinc finger"/>
    <property type="match status" value="1"/>
</dbReference>
<dbReference type="IntAct" id="B4FM57">
    <property type="interactions" value="2"/>
</dbReference>
<dbReference type="FunFam" id="3.30.40.10:FF:000306">
    <property type="entry name" value="PHD finger alfin-like protein"/>
    <property type="match status" value="1"/>
</dbReference>
<dbReference type="GO" id="GO:0003712">
    <property type="term" value="F:transcription coregulator activity"/>
    <property type="evidence" value="ECO:0000318"/>
    <property type="project" value="GO_Central"/>
</dbReference>
<evidence type="ECO:0000256" key="13">
    <source>
        <dbReference type="SAM" id="MobiDB-lite"/>
    </source>
</evidence>
<dbReference type="Gramene" id="Zm00001eb094990_T002">
    <property type="protein sequence ID" value="Zm00001eb094990_P002"/>
    <property type="gene ID" value="Zm00001eb094990"/>
</dbReference>
<evidence type="ECO:0000256" key="8">
    <source>
        <dbReference type="ARBA" id="ARBA00023015"/>
    </source>
</evidence>
<evidence type="ECO:0000313" key="16">
    <source>
        <dbReference type="EMBL" id="ACG38262.1"/>
    </source>
</evidence>
<evidence type="ECO:0000256" key="4">
    <source>
        <dbReference type="ARBA" id="ARBA00022723"/>
    </source>
</evidence>
<dbReference type="Gene3D" id="3.30.40.10">
    <property type="entry name" value="Zinc/RING finger domain, C3HC4 (zinc finger)"/>
    <property type="match status" value="1"/>
</dbReference>
<evidence type="ECO:0000256" key="9">
    <source>
        <dbReference type="ARBA" id="ARBA00023163"/>
    </source>
</evidence>
<dbReference type="InterPro" id="IPR045104">
    <property type="entry name" value="Alfin"/>
</dbReference>
<dbReference type="GO" id="GO:0005634">
    <property type="term" value="C:nucleus"/>
    <property type="evidence" value="ECO:0000318"/>
    <property type="project" value="GO_Central"/>
</dbReference>
<reference evidence="16" key="1">
    <citation type="journal article" date="2009" name="Plant Mol. Biol.">
        <title>Insights into corn genes derived from large-scale cDNA sequencing.</title>
        <authorList>
            <person name="Alexandrov N.N."/>
            <person name="Brover V.V."/>
            <person name="Freidin S."/>
            <person name="Troukhan M.E."/>
            <person name="Tatarinova T.V."/>
            <person name="Zhang H."/>
            <person name="Swaller T.J."/>
            <person name="Lu Y.P."/>
            <person name="Bouck J."/>
            <person name="Flavell R.B."/>
            <person name="Feldmann K.A."/>
        </authorList>
    </citation>
    <scope>NUCLEOTIDE SEQUENCE</scope>
</reference>
<dbReference type="Proteomes" id="UP000007305">
    <property type="component" value="Chromosome 2"/>
</dbReference>
<dbReference type="OrthoDB" id="436852at2759"/>
<dbReference type="InterPro" id="IPR019786">
    <property type="entry name" value="Zinc_finger_PHD-type_CS"/>
</dbReference>
<keyword evidence="8 12" id="KW-0805">Transcription regulation</keyword>
<evidence type="ECO:0000313" key="18">
    <source>
        <dbReference type="EMBL" id="ONM20557.1"/>
    </source>
</evidence>
<dbReference type="EMBL" id="BT038195">
    <property type="protein sequence ID" value="ACF83200.1"/>
    <property type="molecule type" value="mRNA"/>
</dbReference>
<dbReference type="GeneID" id="100283842"/>
<gene>
    <name evidence="17" type="primary">ALF19</name>
    <name evidence="19" type="synonym">LOC100283842</name>
    <name evidence="18" type="ORF">ZEAMMB73_Zm00001d005185</name>
</gene>
<dbReference type="GO" id="GO:0000976">
    <property type="term" value="F:transcription cis-regulatory region binding"/>
    <property type="evidence" value="ECO:0000318"/>
    <property type="project" value="GO_Central"/>
</dbReference>
<reference evidence="18 20" key="4">
    <citation type="submission" date="2015-12" db="EMBL/GenBank/DDBJ databases">
        <title>Update maize B73 reference genome by single molecule sequencing technologies.</title>
        <authorList>
            <consortium name="Maize Genome Sequencing Project"/>
            <person name="Ware D."/>
        </authorList>
    </citation>
    <scope>NUCLEOTIDE SEQUENCE [LARGE SCALE GENOMIC DNA]</scope>
    <source>
        <strain evidence="20">cv. B73</strain>
        <tissue evidence="18">Seedling</tissue>
    </source>
</reference>
<dbReference type="AlphaFoldDB" id="B4FM57"/>
<dbReference type="PROSITE" id="PS01359">
    <property type="entry name" value="ZF_PHD_1"/>
    <property type="match status" value="1"/>
</dbReference>
<keyword evidence="5 11" id="KW-0863">Zinc-finger</keyword>
<comment type="domain">
    <text evidence="12">The PHD-type zinc finger mediates the binding to H3K4me3.</text>
</comment>
<dbReference type="InterPro" id="IPR011011">
    <property type="entry name" value="Znf_FYVE_PHD"/>
</dbReference>
<evidence type="ECO:0000313" key="17">
    <source>
        <dbReference type="EMBL" id="AIB05832.1"/>
    </source>
</evidence>
<dbReference type="eggNOG" id="KOG1632">
    <property type="taxonomic scope" value="Eukaryota"/>
</dbReference>
<comment type="subunit">
    <text evidence="12">Interacts with H3K4me3 and to a lesser extent with H3K4me2.</text>
</comment>
<evidence type="ECO:0000313" key="15">
    <source>
        <dbReference type="EMBL" id="ACF83200.1"/>
    </source>
</evidence>
<reference evidence="15" key="2">
    <citation type="journal article" date="2009" name="PLoS Genet.">
        <title>Sequencing, mapping, and analysis of 27,455 maize full-length cDNAs.</title>
        <authorList>
            <person name="Soderlund C."/>
            <person name="Descour A."/>
            <person name="Kudrna D."/>
            <person name="Bomhoff M."/>
            <person name="Boyd L."/>
            <person name="Currie J."/>
            <person name="Angelova A."/>
            <person name="Collura K."/>
            <person name="Wissotski M."/>
            <person name="Ashley E."/>
            <person name="Morrow D."/>
            <person name="Fernandes J."/>
            <person name="Walbot V."/>
            <person name="Yu Y."/>
        </authorList>
    </citation>
    <scope>NUCLEOTIDE SEQUENCE</scope>
    <source>
        <strain evidence="15">B73</strain>
    </source>
</reference>
<keyword evidence="21" id="KW-1267">Proteomics identification</keyword>
<evidence type="ECO:0000259" key="14">
    <source>
        <dbReference type="PROSITE" id="PS50016"/>
    </source>
</evidence>
<dbReference type="PANTHER" id="PTHR12321">
    <property type="entry name" value="CPG BINDING PROTEIN"/>
    <property type="match status" value="1"/>
</dbReference>
<evidence type="ECO:0000256" key="3">
    <source>
        <dbReference type="ARBA" id="ARBA00010445"/>
    </source>
</evidence>
<dbReference type="InterPro" id="IPR019787">
    <property type="entry name" value="Znf_PHD-finger"/>
</dbReference>
<evidence type="ECO:0000256" key="6">
    <source>
        <dbReference type="ARBA" id="ARBA00022833"/>
    </source>
</evidence>
<evidence type="ECO:0000256" key="11">
    <source>
        <dbReference type="PROSITE-ProRule" id="PRU00146"/>
    </source>
</evidence>
<dbReference type="InterPro" id="IPR021998">
    <property type="entry name" value="Alfin_N"/>
</dbReference>
<dbReference type="PROSITE" id="PS50016">
    <property type="entry name" value="ZF_PHD_2"/>
    <property type="match status" value="1"/>
</dbReference>
<protein>
    <recommendedName>
        <fullName evidence="12">PHD finger protein ALFIN-LIKE</fullName>
    </recommendedName>
</protein>
<keyword evidence="7 12" id="KW-0156">Chromatin regulator</keyword>
<feature type="region of interest" description="Disordered" evidence="13">
    <location>
        <begin position="138"/>
        <end position="164"/>
    </location>
</feature>
<evidence type="ECO:0000256" key="5">
    <source>
        <dbReference type="ARBA" id="ARBA00022771"/>
    </source>
</evidence>
<dbReference type="SMR" id="B4FM57"/>
<comment type="function">
    <text evidence="1 12">Histone-binding component that specifically recognizes H3 tails trimethylated on 'Lys-4' (H3K4me3), which mark transcription start sites of virtually all active genes.</text>
</comment>
<dbReference type="GO" id="GO:0006355">
    <property type="term" value="P:regulation of DNA-templated transcription"/>
    <property type="evidence" value="ECO:0007669"/>
    <property type="project" value="UniProtKB-UniRule"/>
</dbReference>
<dbReference type="InterPro" id="IPR013083">
    <property type="entry name" value="Znf_RING/FYVE/PHD"/>
</dbReference>
<dbReference type="EMBL" id="EU966144">
    <property type="protein sequence ID" value="ACG38262.1"/>
    <property type="molecule type" value="mRNA"/>
</dbReference>
<evidence type="ECO:0000313" key="20">
    <source>
        <dbReference type="Proteomes" id="UP000007305"/>
    </source>
</evidence>
<proteinExistence type="evidence at protein level"/>
<dbReference type="SMART" id="SM00249">
    <property type="entry name" value="PHD"/>
    <property type="match status" value="1"/>
</dbReference>
<dbReference type="GO" id="GO:0006325">
    <property type="term" value="P:chromatin organization"/>
    <property type="evidence" value="ECO:0007669"/>
    <property type="project" value="UniProtKB-UniRule"/>
</dbReference>
<keyword evidence="9 12" id="KW-0804">Transcription</keyword>
<evidence type="ECO:0000256" key="10">
    <source>
        <dbReference type="ARBA" id="ARBA00023242"/>
    </source>
</evidence>
<dbReference type="OMA" id="YSMCDPE"/>
<sequence length="241" mass="27183">MAGPVSSAPRTVEDIYKDYAARRAGLVRALTSDVDGFYSMCDPEKENLCLYGLPNGGWEVSLPVEEVPPEMPEPALGINFARDGMRRRDWLSLVAVHSDAWLVSVAFFFAAKLNGNDRKRLFNMINDHPSVYEIMADRKGRENNPGVDNSSKSRHSTKRSNDGKIKNSRVAVGECRYENDEDHSETLCGSCSGLYNSSEFWIGCDICERWFHGKCVRITPAKAEQIKHYKCPDCSYKKSRQ</sequence>
<dbReference type="CDD" id="cd15613">
    <property type="entry name" value="PHD_AL_plant"/>
    <property type="match status" value="1"/>
</dbReference>
<dbReference type="GO" id="GO:0008270">
    <property type="term" value="F:zinc ion binding"/>
    <property type="evidence" value="ECO:0007669"/>
    <property type="project" value="UniProtKB-KW"/>
</dbReference>
<dbReference type="Pfam" id="PF12165">
    <property type="entry name" value="Alfin"/>
    <property type="match status" value="1"/>
</dbReference>
<dbReference type="GO" id="GO:0042393">
    <property type="term" value="F:histone binding"/>
    <property type="evidence" value="ECO:0007669"/>
    <property type="project" value="UniProtKB-UniRule"/>
</dbReference>
<dbReference type="ExpressionAtlas" id="B4FM57">
    <property type="expression patterns" value="baseline and differential"/>
</dbReference>
<dbReference type="RefSeq" id="NP_001150212.1">
    <property type="nucleotide sequence ID" value="NM_001156740.1"/>
</dbReference>
<evidence type="ECO:0000256" key="2">
    <source>
        <dbReference type="ARBA" id="ARBA00004123"/>
    </source>
</evidence>
<reference evidence="19" key="5">
    <citation type="submission" date="2019-07" db="EMBL/GenBank/DDBJ databases">
        <authorList>
            <person name="Seetharam A."/>
            <person name="Woodhouse M."/>
            <person name="Cannon E."/>
        </authorList>
    </citation>
    <scope>NUCLEOTIDE SEQUENCE [LARGE SCALE GENOMIC DNA]</scope>
    <source>
        <strain evidence="19">cv. B73</strain>
    </source>
</reference>
<keyword evidence="4 12" id="KW-0479">Metal-binding</keyword>
<evidence type="ECO:0000256" key="7">
    <source>
        <dbReference type="ARBA" id="ARBA00022853"/>
    </source>
</evidence>
<dbReference type="EMBL" id="CM007648">
    <property type="protein sequence ID" value="ONM20557.1"/>
    <property type="molecule type" value="Genomic_DNA"/>
</dbReference>
<dbReference type="STRING" id="4577.B4FM57"/>
<dbReference type="PaxDb" id="4577-GRMZM2G047316_P01"/>
<reference evidence="19" key="6">
    <citation type="submission" date="2021-05" db="UniProtKB">
        <authorList>
            <consortium name="EnsemblPlants"/>
        </authorList>
    </citation>
    <scope>IDENTIFICATION</scope>
    <source>
        <strain evidence="19">cv. B73</strain>
    </source>
</reference>
<dbReference type="EnsemblPlants" id="Zm00001eb094990_T002">
    <property type="protein sequence ID" value="Zm00001eb094990_P002"/>
    <property type="gene ID" value="Zm00001eb094990"/>
</dbReference>
<reference evidence="17" key="3">
    <citation type="submission" date="2014-04" db="EMBL/GenBank/DDBJ databases">
        <title>The Maize TFome - Development of a transcription factor open reading frame collection for functional genomics.</title>
        <authorList>
            <person name="Burdo B."/>
            <person name="Gray J."/>
            <person name="Goetting-Minesky M.P."/>
            <person name="Wittler B."/>
            <person name="Hunt M."/>
            <person name="Li T."/>
            <person name="Velliquette D."/>
            <person name="Thomas J."/>
            <person name="Gentzel I."/>
            <person name="Dos Santos Brito M."/>
            <person name="Mejia-Guerra M.K."/>
            <person name="Connolly L.N."/>
            <person name="Qaisi D."/>
            <person name="Li W."/>
            <person name="Casas M.I."/>
            <person name="Doseff A.I."/>
            <person name="Grotewold E."/>
        </authorList>
    </citation>
    <scope>NUCLEOTIDE SEQUENCE</scope>
</reference>
<feature type="domain" description="PHD-type" evidence="14">
    <location>
        <begin position="185"/>
        <end position="237"/>
    </location>
</feature>
<keyword evidence="6 12" id="KW-0862">Zinc</keyword>
<dbReference type="InterPro" id="IPR044104">
    <property type="entry name" value="PHD_AL_plant"/>
</dbReference>
<dbReference type="KEGG" id="zma:100283842"/>
<evidence type="ECO:0000256" key="1">
    <source>
        <dbReference type="ARBA" id="ARBA00002232"/>
    </source>
</evidence>
<keyword evidence="20" id="KW-1185">Reference proteome</keyword>
<comment type="similarity">
    <text evidence="3 12">Belongs to the Alfin family.</text>
</comment>
<evidence type="ECO:0000256" key="12">
    <source>
        <dbReference type="RuleBase" id="RU369089"/>
    </source>
</evidence>
<dbReference type="Pfam" id="PF00628">
    <property type="entry name" value="PHD"/>
    <property type="match status" value="1"/>
</dbReference>
<accession>B4FM57</accession>
<dbReference type="PANTHER" id="PTHR12321:SF116">
    <property type="entry name" value="PHD FINGER PROTEIN ALFIN-LIKE 3"/>
    <property type="match status" value="1"/>
</dbReference>